<feature type="domain" description="Membrane insertase YidC/Oxa/ALB C-terminal" evidence="13">
    <location>
        <begin position="55"/>
        <end position="239"/>
    </location>
</feature>
<evidence type="ECO:0000256" key="11">
    <source>
        <dbReference type="ARBA" id="ARBA00023288"/>
    </source>
</evidence>
<proteinExistence type="inferred from homology"/>
<dbReference type="eggNOG" id="COG0706">
    <property type="taxonomic scope" value="Bacteria"/>
</dbReference>
<dbReference type="InterPro" id="IPR023060">
    <property type="entry name" value="YidC/YidC1/YidC2_Firmicutes"/>
</dbReference>
<dbReference type="InterPro" id="IPR001708">
    <property type="entry name" value="YidC/ALB3/OXA1/COX18"/>
</dbReference>
<evidence type="ECO:0000256" key="9">
    <source>
        <dbReference type="ARBA" id="ARBA00023139"/>
    </source>
</evidence>
<feature type="transmembrane region" description="Helical" evidence="12">
    <location>
        <begin position="170"/>
        <end position="188"/>
    </location>
</feature>
<accession>A0A0A2UUH6</accession>
<dbReference type="GO" id="GO:0032977">
    <property type="term" value="F:membrane insertase activity"/>
    <property type="evidence" value="ECO:0007669"/>
    <property type="project" value="InterPro"/>
</dbReference>
<feature type="transmembrane region" description="Helical" evidence="12">
    <location>
        <begin position="129"/>
        <end position="150"/>
    </location>
</feature>
<dbReference type="Proteomes" id="UP000030153">
    <property type="component" value="Unassembled WGS sequence"/>
</dbReference>
<evidence type="ECO:0000256" key="10">
    <source>
        <dbReference type="ARBA" id="ARBA00023186"/>
    </source>
</evidence>
<sequence length="256" mass="28274">MKALWKTSLLFIVTAFVLSACSSQEDGGDGILHNLFVEPFTKAIELAASVAGGNYGGAIIIITVIIRLVLMPLMLNMYKSQQQMKVKMAGMKPEMDDIQARMKEATPEDKQKMQQELMALYQKHGVNPLNMGCLPMLLQMPILMGFYFAIRSSETIATHSFLWFNLGEPNIAMALIAGALYFVQYRVSLVGVPSSQQKQMKLIGLLSPVMILIISLNAPAALPVYWAVGGLFLIVQTIIGRKLYQTETEPVPQTSN</sequence>
<dbReference type="Pfam" id="PF02096">
    <property type="entry name" value="60KD_IMP"/>
    <property type="match status" value="1"/>
</dbReference>
<evidence type="ECO:0000256" key="3">
    <source>
        <dbReference type="ARBA" id="ARBA00022475"/>
    </source>
</evidence>
<dbReference type="EMBL" id="AVBG01000013">
    <property type="protein sequence ID" value="KGP90368.1"/>
    <property type="molecule type" value="Genomic_DNA"/>
</dbReference>
<comment type="function">
    <text evidence="12">Required for the insertion and/or proper folding and/or complex formation of integral membrane proteins into the membrane. Involved in integration of membrane proteins that insert both dependently and independently of the Sec translocase complex, as well as at least some lipoproteins.</text>
</comment>
<keyword evidence="6 12" id="KW-0653">Protein transport</keyword>
<keyword evidence="11 12" id="KW-0449">Lipoprotein</keyword>
<keyword evidence="10 12" id="KW-0143">Chaperone</keyword>
<feature type="transmembrane region" description="Helical" evidence="12">
    <location>
        <begin position="55"/>
        <end position="78"/>
    </location>
</feature>
<dbReference type="CDD" id="cd20070">
    <property type="entry name" value="5TM_YidC_Alb3"/>
    <property type="match status" value="1"/>
</dbReference>
<dbReference type="PANTHER" id="PTHR12428:SF65">
    <property type="entry name" value="CYTOCHROME C OXIDASE ASSEMBLY PROTEIN COX18, MITOCHONDRIAL"/>
    <property type="match status" value="1"/>
</dbReference>
<evidence type="ECO:0000256" key="7">
    <source>
        <dbReference type="ARBA" id="ARBA00022989"/>
    </source>
</evidence>
<evidence type="ECO:0000313" key="14">
    <source>
        <dbReference type="EMBL" id="KGP90368.1"/>
    </source>
</evidence>
<name>A0A0A2UUH6_9BACI</name>
<dbReference type="InterPro" id="IPR028055">
    <property type="entry name" value="YidC/Oxa/ALB_C"/>
</dbReference>
<dbReference type="PRINTS" id="PR00701">
    <property type="entry name" value="60KDINNERMP"/>
</dbReference>
<keyword evidence="8 12" id="KW-0472">Membrane</keyword>
<keyword evidence="4 12" id="KW-0812">Transmembrane</keyword>
<organism evidence="14 15">
    <name type="scientific">Pontibacillus chungwhensis BH030062</name>
    <dbReference type="NCBI Taxonomy" id="1385513"/>
    <lineage>
        <taxon>Bacteria</taxon>
        <taxon>Bacillati</taxon>
        <taxon>Bacillota</taxon>
        <taxon>Bacilli</taxon>
        <taxon>Bacillales</taxon>
        <taxon>Bacillaceae</taxon>
        <taxon>Pontibacillus</taxon>
    </lineage>
</organism>
<feature type="transmembrane region" description="Helical" evidence="12">
    <location>
        <begin position="200"/>
        <end position="218"/>
    </location>
</feature>
<dbReference type="OrthoDB" id="9780552at2"/>
<keyword evidence="7 12" id="KW-1133">Transmembrane helix</keyword>
<dbReference type="NCBIfam" id="TIGR03592">
    <property type="entry name" value="yidC_oxa1_cterm"/>
    <property type="match status" value="1"/>
</dbReference>
<dbReference type="GO" id="GO:0005886">
    <property type="term" value="C:plasma membrane"/>
    <property type="evidence" value="ECO:0007669"/>
    <property type="project" value="UniProtKB-SubCell"/>
</dbReference>
<dbReference type="STRING" id="1385513.N780_05530"/>
<dbReference type="GO" id="GO:0015031">
    <property type="term" value="P:protein transport"/>
    <property type="evidence" value="ECO:0007669"/>
    <property type="project" value="UniProtKB-KW"/>
</dbReference>
<comment type="caution">
    <text evidence="14">The sequence shown here is derived from an EMBL/GenBank/DDBJ whole genome shotgun (WGS) entry which is preliminary data.</text>
</comment>
<dbReference type="HAMAP" id="MF_01811">
    <property type="entry name" value="YidC_type2"/>
    <property type="match status" value="1"/>
</dbReference>
<dbReference type="InterPro" id="IPR047196">
    <property type="entry name" value="YidC_ALB_C"/>
</dbReference>
<evidence type="ECO:0000256" key="6">
    <source>
        <dbReference type="ARBA" id="ARBA00022927"/>
    </source>
</evidence>
<comment type="subcellular location">
    <subcellularLocation>
        <location evidence="1 12">Cell membrane</location>
        <topology evidence="1 12">Multi-pass membrane protein</topology>
    </subcellularLocation>
</comment>
<comment type="similarity">
    <text evidence="12">Belongs to the OXA1/ALB3/YidC family. Type 2 subfamily.</text>
</comment>
<keyword evidence="9" id="KW-0564">Palmitate</keyword>
<gene>
    <name evidence="12" type="primary">yidC</name>
    <name evidence="14" type="ORF">N780_05530</name>
</gene>
<evidence type="ECO:0000256" key="4">
    <source>
        <dbReference type="ARBA" id="ARBA00022692"/>
    </source>
</evidence>
<reference evidence="14 15" key="1">
    <citation type="submission" date="2013-08" db="EMBL/GenBank/DDBJ databases">
        <title>Genome of Pontibacillus chungwhensis.</title>
        <authorList>
            <person name="Wang Q."/>
            <person name="Wang G."/>
        </authorList>
    </citation>
    <scope>NUCLEOTIDE SEQUENCE [LARGE SCALE GENOMIC DNA]</scope>
    <source>
        <strain evidence="14 15">BH030062</strain>
    </source>
</reference>
<dbReference type="AlphaFoldDB" id="A0A0A2UUH6"/>
<dbReference type="PROSITE" id="PS51257">
    <property type="entry name" value="PROKAR_LIPOPROTEIN"/>
    <property type="match status" value="1"/>
</dbReference>
<evidence type="ECO:0000313" key="15">
    <source>
        <dbReference type="Proteomes" id="UP000030153"/>
    </source>
</evidence>
<evidence type="ECO:0000256" key="5">
    <source>
        <dbReference type="ARBA" id="ARBA00022729"/>
    </source>
</evidence>
<evidence type="ECO:0000256" key="8">
    <source>
        <dbReference type="ARBA" id="ARBA00023136"/>
    </source>
</evidence>
<evidence type="ECO:0000259" key="13">
    <source>
        <dbReference type="Pfam" id="PF02096"/>
    </source>
</evidence>
<evidence type="ECO:0000256" key="1">
    <source>
        <dbReference type="ARBA" id="ARBA00004651"/>
    </source>
</evidence>
<keyword evidence="5 12" id="KW-0732">Signal</keyword>
<keyword evidence="15" id="KW-1185">Reference proteome</keyword>
<dbReference type="PANTHER" id="PTHR12428">
    <property type="entry name" value="OXA1"/>
    <property type="match status" value="1"/>
</dbReference>
<keyword evidence="3 12" id="KW-1003">Cell membrane</keyword>
<evidence type="ECO:0000256" key="2">
    <source>
        <dbReference type="ARBA" id="ARBA00022448"/>
    </source>
</evidence>
<protein>
    <recommendedName>
        <fullName evidence="12">Membrane protein insertase YidC</fullName>
    </recommendedName>
    <alternativeName>
        <fullName evidence="12">Foldase YidC</fullName>
    </alternativeName>
    <alternativeName>
        <fullName evidence="12">Membrane integrase YidC</fullName>
    </alternativeName>
    <alternativeName>
        <fullName evidence="12">Membrane protein YidC</fullName>
    </alternativeName>
</protein>
<dbReference type="GO" id="GO:0051205">
    <property type="term" value="P:protein insertion into membrane"/>
    <property type="evidence" value="ECO:0007669"/>
    <property type="project" value="TreeGrafter"/>
</dbReference>
<keyword evidence="2 12" id="KW-0813">Transport</keyword>
<evidence type="ECO:0000256" key="12">
    <source>
        <dbReference type="HAMAP-Rule" id="MF_01811"/>
    </source>
</evidence>
<dbReference type="RefSeq" id="WP_036786096.1">
    <property type="nucleotide sequence ID" value="NZ_AVBG01000013.1"/>
</dbReference>